<dbReference type="InterPro" id="IPR035093">
    <property type="entry name" value="RelE/ParE_toxin_dom_sf"/>
</dbReference>
<dbReference type="Proteomes" id="UP000255411">
    <property type="component" value="Chromosome"/>
</dbReference>
<protein>
    <recommendedName>
        <fullName evidence="4">Type II toxin-antitoxin system RelE/ParE family toxin</fullName>
    </recommendedName>
</protein>
<dbReference type="Gene3D" id="3.30.2310.20">
    <property type="entry name" value="RelE-like"/>
    <property type="match status" value="1"/>
</dbReference>
<evidence type="ECO:0000256" key="1">
    <source>
        <dbReference type="ARBA" id="ARBA00022649"/>
    </source>
</evidence>
<evidence type="ECO:0008006" key="4">
    <source>
        <dbReference type="Google" id="ProtNLM"/>
    </source>
</evidence>
<dbReference type="EMBL" id="CP022601">
    <property type="protein sequence ID" value="AXJ12848.1"/>
    <property type="molecule type" value="Genomic_DNA"/>
</dbReference>
<organism evidence="2 3">
    <name type="scientific">Streptococcus pluranimalium</name>
    <dbReference type="NCBI Taxonomy" id="82348"/>
    <lineage>
        <taxon>Bacteria</taxon>
        <taxon>Bacillati</taxon>
        <taxon>Bacillota</taxon>
        <taxon>Bacilli</taxon>
        <taxon>Lactobacillales</taxon>
        <taxon>Streptococcaceae</taxon>
        <taxon>Streptococcus</taxon>
    </lineage>
</organism>
<reference evidence="2 3" key="1">
    <citation type="submission" date="2017-07" db="EMBL/GenBank/DDBJ databases">
        <title>Streptococcus pluranimalium as cause of bovine abortion.</title>
        <authorList>
            <person name="Rodriguez Campos S."/>
            <person name="Gobeli Brawand S."/>
            <person name="Brodard I."/>
            <person name="Rychener L."/>
            <person name="Perreten V."/>
        </authorList>
    </citation>
    <scope>NUCLEOTIDE SEQUENCE [LARGE SCALE GENOMIC DNA]</scope>
    <source>
        <strain evidence="2 3">14A0014</strain>
    </source>
</reference>
<sequence>MVKILWSNKASLDLSDIFQGVLRVSFSENIARNKVSKILETIKVLETFPELGKTVKDNFNGDWSILDELDAKDVRTFPSEKYWIVYDCRLDDGVVELLRIIHQSRDMYRIFK</sequence>
<dbReference type="AlphaFoldDB" id="A0A345VJE6"/>
<evidence type="ECO:0000313" key="2">
    <source>
        <dbReference type="EMBL" id="AXJ12848.1"/>
    </source>
</evidence>
<evidence type="ECO:0000313" key="3">
    <source>
        <dbReference type="Proteomes" id="UP000255411"/>
    </source>
</evidence>
<proteinExistence type="predicted"/>
<dbReference type="InterPro" id="IPR007712">
    <property type="entry name" value="RelE/ParE_toxin"/>
</dbReference>
<accession>A0A345VJE6</accession>
<dbReference type="Pfam" id="PF05016">
    <property type="entry name" value="ParE_toxin"/>
    <property type="match status" value="1"/>
</dbReference>
<name>A0A345VJE6_9STRE</name>
<keyword evidence="1" id="KW-1277">Toxin-antitoxin system</keyword>
<dbReference type="RefSeq" id="WP_115130077.1">
    <property type="nucleotide sequence ID" value="NZ_CP022601.1"/>
</dbReference>
<gene>
    <name evidence="2" type="ORF">Sp14A_09270</name>
</gene>